<name>A0A4Y8ANV3_9FLAO</name>
<feature type="transmembrane region" description="Helical" evidence="1">
    <location>
        <begin position="389"/>
        <end position="406"/>
    </location>
</feature>
<feature type="transmembrane region" description="Helical" evidence="1">
    <location>
        <begin position="53"/>
        <end position="75"/>
    </location>
</feature>
<dbReference type="AlphaFoldDB" id="A0A4Y8ANV3"/>
<dbReference type="PIRSF" id="PIRSF026631">
    <property type="entry name" value="UCP026631"/>
    <property type="match status" value="1"/>
</dbReference>
<dbReference type="RefSeq" id="WP_134249134.1">
    <property type="nucleotide sequence ID" value="NZ_SNQI01000006.1"/>
</dbReference>
<accession>A0A4Y8ANV3</accession>
<evidence type="ECO:0000259" key="2">
    <source>
        <dbReference type="Pfam" id="PF03703"/>
    </source>
</evidence>
<evidence type="ECO:0000256" key="1">
    <source>
        <dbReference type="SAM" id="Phobius"/>
    </source>
</evidence>
<feature type="domain" description="YdbS-like PH" evidence="2">
    <location>
        <begin position="411"/>
        <end position="481"/>
    </location>
</feature>
<proteinExistence type="predicted"/>
<feature type="transmembrane region" description="Helical" evidence="1">
    <location>
        <begin position="365"/>
        <end position="383"/>
    </location>
</feature>
<feature type="domain" description="YdbS-like PH" evidence="2">
    <location>
        <begin position="262"/>
        <end position="340"/>
    </location>
</feature>
<keyword evidence="1" id="KW-0472">Membrane</keyword>
<keyword evidence="1" id="KW-0812">Transmembrane</keyword>
<dbReference type="PANTHER" id="PTHR34473:SF2">
    <property type="entry name" value="UPF0699 TRANSMEMBRANE PROTEIN YDBT"/>
    <property type="match status" value="1"/>
</dbReference>
<feature type="transmembrane region" description="Helical" evidence="1">
    <location>
        <begin position="234"/>
        <end position="258"/>
    </location>
</feature>
<feature type="domain" description="YdbS-like PH" evidence="2">
    <location>
        <begin position="72"/>
        <end position="149"/>
    </location>
</feature>
<organism evidence="3 4">
    <name type="scientific">Gramella jeungdoensis</name>
    <dbReference type="NCBI Taxonomy" id="708091"/>
    <lineage>
        <taxon>Bacteria</taxon>
        <taxon>Pseudomonadati</taxon>
        <taxon>Bacteroidota</taxon>
        <taxon>Flavobacteriia</taxon>
        <taxon>Flavobacteriales</taxon>
        <taxon>Flavobacteriaceae</taxon>
        <taxon>Christiangramia</taxon>
    </lineage>
</organism>
<sequence>MNNTFDFSEFSRQSSKGIIVNYFIILYKSLKSSWVLIPILLTKDKTELNLTKILLAVFAILIYILIRAILIYLNFKFKIKDNAFILKQGILNKSNISVPFEKIQHINFKQNFIQQLIKVTQVEIETAGAKTVEISIKALSRESAVALKKALFAKKQETVIVENSEPKKELLHKITFSDLLKVSISENHFKSLMLLFAFIFSGYVQVKDFLETLELDDKFDTLLEENANSLIGDLLLMIFLFVFSFIISVLISFVTTFVRHFNLQVSLENNTLEIDQGLITKQNNIIKKQKVQSIEVLTNPIKEKLGIYNVIFRQAISGKINYKKLIKVVGFNKEHINVLKDVFFINTNFTNKEKHKPDTYYKVQLFFRSFLFLAFLNGVIILISTKLFFINVILAPLLIVLVLLKYEKSYYFFNKDMLVIGAGQIATKTTYLEHFKLQHIKLKQTFFQKKKDVVNMVIQTASGKIILPCVKTKKAIEMYNFMLYKSETSTKKWM</sequence>
<keyword evidence="4" id="KW-1185">Reference proteome</keyword>
<dbReference type="InterPro" id="IPR014529">
    <property type="entry name" value="UCP026631"/>
</dbReference>
<evidence type="ECO:0000313" key="3">
    <source>
        <dbReference type="EMBL" id="TEW72110.1"/>
    </source>
</evidence>
<dbReference type="InterPro" id="IPR005182">
    <property type="entry name" value="YdbS-like_PH"/>
</dbReference>
<feature type="transmembrane region" description="Helical" evidence="1">
    <location>
        <begin position="20"/>
        <end position="41"/>
    </location>
</feature>
<dbReference type="Pfam" id="PF03703">
    <property type="entry name" value="bPH_2"/>
    <property type="match status" value="3"/>
</dbReference>
<feature type="transmembrane region" description="Helical" evidence="1">
    <location>
        <begin position="189"/>
        <end position="206"/>
    </location>
</feature>
<protein>
    <recommendedName>
        <fullName evidence="2">YdbS-like PH domain-containing protein</fullName>
    </recommendedName>
</protein>
<dbReference type="Proteomes" id="UP000298517">
    <property type="component" value="Unassembled WGS sequence"/>
</dbReference>
<comment type="caution">
    <text evidence="3">The sequence shown here is derived from an EMBL/GenBank/DDBJ whole genome shotgun (WGS) entry which is preliminary data.</text>
</comment>
<gene>
    <name evidence="3" type="ORF">E2488_14690</name>
</gene>
<reference evidence="3 4" key="1">
    <citation type="journal article" date="2011" name="J. Microbiol.">
        <title>Gramella jeungdoensis sp. nov., isolated from a solar saltern in Korea.</title>
        <authorList>
            <person name="Joung Y."/>
            <person name="Kim H."/>
            <person name="Jang T."/>
            <person name="Ahn T.S."/>
            <person name="Joh K."/>
        </authorList>
    </citation>
    <scope>NUCLEOTIDE SEQUENCE [LARGE SCALE GENOMIC DNA]</scope>
    <source>
        <strain evidence="3 4">KCTC 23123</strain>
    </source>
</reference>
<dbReference type="PANTHER" id="PTHR34473">
    <property type="entry name" value="UPF0699 TRANSMEMBRANE PROTEIN YDBS"/>
    <property type="match status" value="1"/>
</dbReference>
<dbReference type="EMBL" id="SNQI01000006">
    <property type="protein sequence ID" value="TEW72110.1"/>
    <property type="molecule type" value="Genomic_DNA"/>
</dbReference>
<keyword evidence="1" id="KW-1133">Transmembrane helix</keyword>
<evidence type="ECO:0000313" key="4">
    <source>
        <dbReference type="Proteomes" id="UP000298517"/>
    </source>
</evidence>
<dbReference type="OrthoDB" id="1049931at2"/>